<sequence>MLMRPCLKWPQSQKMIDLEAPKELTTSNVHDLMRPAELHGDQDLLRKA</sequence>
<dbReference type="AlphaFoldDB" id="A0A1L9P2T7"/>
<evidence type="ECO:0000313" key="1">
    <source>
        <dbReference type="EMBL" id="OJI95733.1"/>
    </source>
</evidence>
<name>A0A1L9P2T7_9RHOB</name>
<comment type="caution">
    <text evidence="1">The sequence shown here is derived from an EMBL/GenBank/DDBJ whole genome shotgun (WGS) entry which is preliminary data.</text>
</comment>
<protein>
    <submittedName>
        <fullName evidence="1">Uncharacterized protein</fullName>
    </submittedName>
</protein>
<dbReference type="STRING" id="696762.PFRI_00250"/>
<dbReference type="Proteomes" id="UP000184514">
    <property type="component" value="Unassembled WGS sequence"/>
</dbReference>
<organism evidence="1 2">
    <name type="scientific">Planktotalea frisia</name>
    <dbReference type="NCBI Taxonomy" id="696762"/>
    <lineage>
        <taxon>Bacteria</taxon>
        <taxon>Pseudomonadati</taxon>
        <taxon>Pseudomonadota</taxon>
        <taxon>Alphaproteobacteria</taxon>
        <taxon>Rhodobacterales</taxon>
        <taxon>Paracoccaceae</taxon>
        <taxon>Planktotalea</taxon>
    </lineage>
</organism>
<reference evidence="1 2" key="1">
    <citation type="submission" date="2016-10" db="EMBL/GenBank/DDBJ databases">
        <title>Genome sequence of Planktotalea frisia SH6-1.</title>
        <authorList>
            <person name="Poehlein A."/>
            <person name="Bakenhus I."/>
            <person name="Voget S."/>
            <person name="Brinkhoff T."/>
            <person name="Simon M."/>
        </authorList>
    </citation>
    <scope>NUCLEOTIDE SEQUENCE [LARGE SCALE GENOMIC DNA]</scope>
    <source>
        <strain evidence="1 2">SH6-1</strain>
    </source>
</reference>
<proteinExistence type="predicted"/>
<dbReference type="EMBL" id="MLCB01000002">
    <property type="protein sequence ID" value="OJI95733.1"/>
    <property type="molecule type" value="Genomic_DNA"/>
</dbReference>
<keyword evidence="2" id="KW-1185">Reference proteome</keyword>
<evidence type="ECO:0000313" key="2">
    <source>
        <dbReference type="Proteomes" id="UP000184514"/>
    </source>
</evidence>
<accession>A0A1L9P2T7</accession>
<gene>
    <name evidence="1" type="ORF">PFRI_00250</name>
</gene>